<dbReference type="AlphaFoldDB" id="A0A6L5YVM6"/>
<dbReference type="InterPro" id="IPR005467">
    <property type="entry name" value="His_kinase_dom"/>
</dbReference>
<dbReference type="PRINTS" id="PR00344">
    <property type="entry name" value="BCTRLSENSOR"/>
</dbReference>
<dbReference type="SUPFAM" id="SSF47384">
    <property type="entry name" value="Homodimeric domain of signal transducing histidine kinase"/>
    <property type="match status" value="1"/>
</dbReference>
<dbReference type="CDD" id="cd00082">
    <property type="entry name" value="HisKA"/>
    <property type="match status" value="1"/>
</dbReference>
<dbReference type="Gene3D" id="3.40.50.2300">
    <property type="match status" value="1"/>
</dbReference>
<dbReference type="Pfam" id="PF02518">
    <property type="entry name" value="HATPase_c"/>
    <property type="match status" value="1"/>
</dbReference>
<evidence type="ECO:0000313" key="12">
    <source>
        <dbReference type="EMBL" id="MST76019.1"/>
    </source>
</evidence>
<dbReference type="Pfam" id="PF00072">
    <property type="entry name" value="Response_reg"/>
    <property type="match status" value="1"/>
</dbReference>
<comment type="caution">
    <text evidence="12">The sequence shown here is derived from an EMBL/GenBank/DDBJ whole genome shotgun (WGS) entry which is preliminary data.</text>
</comment>
<dbReference type="PROSITE" id="PS50109">
    <property type="entry name" value="HIS_KIN"/>
    <property type="match status" value="1"/>
</dbReference>
<comment type="function">
    <text evidence="8">May play the central regulatory role in sporulation. It may be an element of the effector pathway responsible for the activation of sporulation genes in response to nutritional stress. Spo0A may act in concert with spo0H (a sigma factor) to control the expression of some genes that are critical to the sporulation process.</text>
</comment>
<evidence type="ECO:0000256" key="6">
    <source>
        <dbReference type="ARBA" id="ARBA00022777"/>
    </source>
</evidence>
<dbReference type="PANTHER" id="PTHR43047:SF64">
    <property type="entry name" value="HISTIDINE KINASE CONTAINING CHEY-HOMOLOGOUS RECEIVER DOMAIN AND PAS DOMAIN-RELATED"/>
    <property type="match status" value="1"/>
</dbReference>
<dbReference type="Proteomes" id="UP000474024">
    <property type="component" value="Unassembled WGS sequence"/>
</dbReference>
<dbReference type="EC" id="2.7.13.3" evidence="2"/>
<evidence type="ECO:0000313" key="13">
    <source>
        <dbReference type="Proteomes" id="UP000474024"/>
    </source>
</evidence>
<protein>
    <recommendedName>
        <fullName evidence="3">Stage 0 sporulation protein A homolog</fullName>
        <ecNumber evidence="2">2.7.13.3</ecNumber>
    </recommendedName>
</protein>
<organism evidence="12 13">
    <name type="scientific">Roseburia porci</name>
    <dbReference type="NCBI Taxonomy" id="2605790"/>
    <lineage>
        <taxon>Bacteria</taxon>
        <taxon>Bacillati</taxon>
        <taxon>Bacillota</taxon>
        <taxon>Clostridia</taxon>
        <taxon>Lachnospirales</taxon>
        <taxon>Lachnospiraceae</taxon>
        <taxon>Roseburia</taxon>
    </lineage>
</organism>
<dbReference type="Gene3D" id="3.30.565.10">
    <property type="entry name" value="Histidine kinase-like ATPase, C-terminal domain"/>
    <property type="match status" value="1"/>
</dbReference>
<dbReference type="InterPro" id="IPR036890">
    <property type="entry name" value="HATPase_C_sf"/>
</dbReference>
<proteinExistence type="predicted"/>
<keyword evidence="13" id="KW-1185">Reference proteome</keyword>
<evidence type="ECO:0000256" key="8">
    <source>
        <dbReference type="ARBA" id="ARBA00024867"/>
    </source>
</evidence>
<feature type="domain" description="Histidine kinase" evidence="10">
    <location>
        <begin position="1"/>
        <end position="210"/>
    </location>
</feature>
<dbReference type="GO" id="GO:0000155">
    <property type="term" value="F:phosphorelay sensor kinase activity"/>
    <property type="evidence" value="ECO:0007669"/>
    <property type="project" value="InterPro"/>
</dbReference>
<dbReference type="SMART" id="SM00387">
    <property type="entry name" value="HATPase_c"/>
    <property type="match status" value="1"/>
</dbReference>
<dbReference type="SMART" id="SM00448">
    <property type="entry name" value="REC"/>
    <property type="match status" value="1"/>
</dbReference>
<keyword evidence="5" id="KW-0808">Transferase</keyword>
<reference evidence="12 13" key="1">
    <citation type="submission" date="2019-08" db="EMBL/GenBank/DDBJ databases">
        <title>In-depth cultivation of the pig gut microbiome towards novel bacterial diversity and tailored functional studies.</title>
        <authorList>
            <person name="Wylensek D."/>
            <person name="Hitch T.C.A."/>
            <person name="Clavel T."/>
        </authorList>
    </citation>
    <scope>NUCLEOTIDE SEQUENCE [LARGE SCALE GENOMIC DNA]</scope>
    <source>
        <strain evidence="12 13">MUC/MUC-530-WT-4D</strain>
    </source>
</reference>
<dbReference type="InterPro" id="IPR001789">
    <property type="entry name" value="Sig_transdc_resp-reg_receiver"/>
</dbReference>
<evidence type="ECO:0000259" key="10">
    <source>
        <dbReference type="PROSITE" id="PS50109"/>
    </source>
</evidence>
<dbReference type="PROSITE" id="PS50110">
    <property type="entry name" value="RESPONSE_REGULATORY"/>
    <property type="match status" value="1"/>
</dbReference>
<feature type="modified residue" description="4-aspartylphosphate" evidence="9">
    <location>
        <position position="288"/>
    </location>
</feature>
<evidence type="ECO:0000256" key="9">
    <source>
        <dbReference type="PROSITE-ProRule" id="PRU00169"/>
    </source>
</evidence>
<dbReference type="InterPro" id="IPR003661">
    <property type="entry name" value="HisK_dim/P_dom"/>
</dbReference>
<evidence type="ECO:0000256" key="2">
    <source>
        <dbReference type="ARBA" id="ARBA00012438"/>
    </source>
</evidence>
<evidence type="ECO:0000256" key="1">
    <source>
        <dbReference type="ARBA" id="ARBA00000085"/>
    </source>
</evidence>
<comment type="catalytic activity">
    <reaction evidence="1">
        <text>ATP + protein L-histidine = ADP + protein N-phospho-L-histidine.</text>
        <dbReference type="EC" id="2.7.13.3"/>
    </reaction>
</comment>
<dbReference type="InterPro" id="IPR011006">
    <property type="entry name" value="CheY-like_superfamily"/>
</dbReference>
<dbReference type="CDD" id="cd17546">
    <property type="entry name" value="REC_hyHK_CKI1_RcsC-like"/>
    <property type="match status" value="1"/>
</dbReference>
<evidence type="ECO:0000256" key="3">
    <source>
        <dbReference type="ARBA" id="ARBA00018672"/>
    </source>
</evidence>
<dbReference type="InterPro" id="IPR036097">
    <property type="entry name" value="HisK_dim/P_sf"/>
</dbReference>
<feature type="domain" description="Response regulatory" evidence="11">
    <location>
        <begin position="236"/>
        <end position="356"/>
    </location>
</feature>
<dbReference type="PANTHER" id="PTHR43047">
    <property type="entry name" value="TWO-COMPONENT HISTIDINE PROTEIN KINASE"/>
    <property type="match status" value="1"/>
</dbReference>
<evidence type="ECO:0000256" key="5">
    <source>
        <dbReference type="ARBA" id="ARBA00022679"/>
    </source>
</evidence>
<dbReference type="Gene3D" id="1.10.287.130">
    <property type="match status" value="1"/>
</dbReference>
<accession>A0A6L5YVM6</accession>
<dbReference type="InterPro" id="IPR003594">
    <property type="entry name" value="HATPase_dom"/>
</dbReference>
<evidence type="ECO:0000259" key="11">
    <source>
        <dbReference type="PROSITE" id="PS50110"/>
    </source>
</evidence>
<evidence type="ECO:0000256" key="4">
    <source>
        <dbReference type="ARBA" id="ARBA00022553"/>
    </source>
</evidence>
<dbReference type="InterPro" id="IPR004358">
    <property type="entry name" value="Sig_transdc_His_kin-like_C"/>
</dbReference>
<keyword evidence="4 9" id="KW-0597">Phosphoprotein</keyword>
<evidence type="ECO:0000256" key="7">
    <source>
        <dbReference type="ARBA" id="ARBA00023012"/>
    </source>
</evidence>
<name>A0A6L5YVM6_9FIRM</name>
<dbReference type="SUPFAM" id="SSF55874">
    <property type="entry name" value="ATPase domain of HSP90 chaperone/DNA topoisomerase II/histidine kinase"/>
    <property type="match status" value="1"/>
</dbReference>
<sequence>MNAVLGMTQIAKKYKSDPDKLDHALEHIASEGNYLLTMINSILDINQLEYGHMELINKPFDLEECMYDSIQMLRPLAKKKEQTLRISSDVHEHIVVGDSGHFSQIMVNIVSNAIKYTDIGGEINVLLEALPENRYRFTCTDNGIGMDQEFIQHICEDYSRAEDSRTSSSEGTGLGMSVVKGFTELMHGTLEIKSEPGKGSTFIIETPFAEPTQKEREIALKSASDSQMNIDFKGKKVLLAEDNTLNAEIATELLENIGLVADWAENGELAVQKFEQSENHTYLAIFMDMQMPVMDGIDATKKIRALDRPDKDILIFAMTANTLTKDRQRCEEAGMNGYISKPINLKEIEKTLKEHIDI</sequence>
<dbReference type="EMBL" id="VUNI01000036">
    <property type="protein sequence ID" value="MST76019.1"/>
    <property type="molecule type" value="Genomic_DNA"/>
</dbReference>
<keyword evidence="6" id="KW-0418">Kinase</keyword>
<gene>
    <name evidence="12" type="ORF">FYJ75_13665</name>
</gene>
<dbReference type="SUPFAM" id="SSF52172">
    <property type="entry name" value="CheY-like"/>
    <property type="match status" value="1"/>
</dbReference>
<keyword evidence="7" id="KW-0902">Two-component regulatory system</keyword>